<protein>
    <submittedName>
        <fullName evidence="1">Uncharacterized protein</fullName>
    </submittedName>
</protein>
<sequence length="67" mass="7992">MSYNGSSVMISPVVQGKEQTDIMNNMQWIMMCPPQLCLLEPQHRQQYQCPCEWLMLQWDLISQWQLC</sequence>
<evidence type="ECO:0000313" key="1">
    <source>
        <dbReference type="EnsemblPlants" id="ORUFI12G15120.1"/>
    </source>
</evidence>
<dbReference type="EnsemblPlants" id="ORUFI12G15120.1">
    <property type="protein sequence ID" value="ORUFI12G15120.1"/>
    <property type="gene ID" value="ORUFI12G15120"/>
</dbReference>
<reference evidence="2" key="1">
    <citation type="submission" date="2013-06" db="EMBL/GenBank/DDBJ databases">
        <authorList>
            <person name="Zhao Q."/>
        </authorList>
    </citation>
    <scope>NUCLEOTIDE SEQUENCE</scope>
    <source>
        <strain evidence="2">cv. W1943</strain>
    </source>
</reference>
<reference evidence="1" key="2">
    <citation type="submission" date="2015-06" db="UniProtKB">
        <authorList>
            <consortium name="EnsemblPlants"/>
        </authorList>
    </citation>
    <scope>IDENTIFICATION</scope>
</reference>
<accession>A0A0E0RHY3</accession>
<proteinExistence type="predicted"/>
<evidence type="ECO:0000313" key="2">
    <source>
        <dbReference type="Proteomes" id="UP000008022"/>
    </source>
</evidence>
<name>A0A0E0RHY3_ORYRU</name>
<keyword evidence="2" id="KW-1185">Reference proteome</keyword>
<organism evidence="1 2">
    <name type="scientific">Oryza rufipogon</name>
    <name type="common">Brownbeard rice</name>
    <name type="synonym">Asian wild rice</name>
    <dbReference type="NCBI Taxonomy" id="4529"/>
    <lineage>
        <taxon>Eukaryota</taxon>
        <taxon>Viridiplantae</taxon>
        <taxon>Streptophyta</taxon>
        <taxon>Embryophyta</taxon>
        <taxon>Tracheophyta</taxon>
        <taxon>Spermatophyta</taxon>
        <taxon>Magnoliopsida</taxon>
        <taxon>Liliopsida</taxon>
        <taxon>Poales</taxon>
        <taxon>Poaceae</taxon>
        <taxon>BOP clade</taxon>
        <taxon>Oryzoideae</taxon>
        <taxon>Oryzeae</taxon>
        <taxon>Oryzinae</taxon>
        <taxon>Oryza</taxon>
    </lineage>
</organism>
<dbReference type="Proteomes" id="UP000008022">
    <property type="component" value="Unassembled WGS sequence"/>
</dbReference>
<dbReference type="AlphaFoldDB" id="A0A0E0RHY3"/>
<dbReference type="HOGENOM" id="CLU_2816923_0_0_1"/>
<dbReference type="Gramene" id="ORUFI12G15120.1">
    <property type="protein sequence ID" value="ORUFI12G15120.1"/>
    <property type="gene ID" value="ORUFI12G15120"/>
</dbReference>